<gene>
    <name evidence="1" type="ORF">H8744_08015</name>
</gene>
<sequence>MKKFIITSIWLCLTIFTIKGQINLRPGYIITNLNDTIQGMIDFRTAERNARICSFRPDSSENIKNYLPGEIYAYRFTGDGKFYVTRQVTIDKTPTLLFLEYIIKGSVSLYYYRSTKCDYYFFEDEEGHMFKMSNETKEVEIEGRHKIMYDPRYVGIMTWLFKKSEKTKKKLKFLRINRDFLSRITKQYHYETCQTGEDCIEFETKPDKHFVKVKYNIGIGWQFHKLYLKDANILWNIDNMKSMAPSLTAGIDLSIPRLTQMIGLNLEGELSGVKGEKDNFSKMNIYNKFHINAFTTDIRTGLVIKLNQISVCPHIEGGLCNTFLWGINAYHSYSYFLFPDGIQQDKKDNSNAIYHNYIGYYVNAGIQIPIEKGAFTLKAIYEQRKHITDKITTWGINVGYIF</sequence>
<keyword evidence="2" id="KW-1185">Reference proteome</keyword>
<dbReference type="EMBL" id="JACRTF010000001">
    <property type="protein sequence ID" value="MBC8593197.1"/>
    <property type="molecule type" value="Genomic_DNA"/>
</dbReference>
<name>A0A926F6Z2_9BACT</name>
<protein>
    <submittedName>
        <fullName evidence="1">Uncharacterized protein</fullName>
    </submittedName>
</protein>
<reference evidence="1" key="1">
    <citation type="submission" date="2020-08" db="EMBL/GenBank/DDBJ databases">
        <title>Genome public.</title>
        <authorList>
            <person name="Liu C."/>
            <person name="Sun Q."/>
        </authorList>
    </citation>
    <scope>NUCLEOTIDE SEQUENCE</scope>
    <source>
        <strain evidence="1">N12</strain>
    </source>
</reference>
<comment type="caution">
    <text evidence="1">The sequence shown here is derived from an EMBL/GenBank/DDBJ whole genome shotgun (WGS) entry which is preliminary data.</text>
</comment>
<accession>A0A926F6Z2</accession>
<organism evidence="1 2">
    <name type="scientific">Jilunia laotingensis</name>
    <dbReference type="NCBI Taxonomy" id="2763675"/>
    <lineage>
        <taxon>Bacteria</taxon>
        <taxon>Pseudomonadati</taxon>
        <taxon>Bacteroidota</taxon>
        <taxon>Bacteroidia</taxon>
        <taxon>Bacteroidales</taxon>
        <taxon>Bacteroidaceae</taxon>
        <taxon>Jilunia</taxon>
    </lineage>
</organism>
<evidence type="ECO:0000313" key="1">
    <source>
        <dbReference type="EMBL" id="MBC8593197.1"/>
    </source>
</evidence>
<evidence type="ECO:0000313" key="2">
    <source>
        <dbReference type="Proteomes" id="UP000651085"/>
    </source>
</evidence>
<proteinExistence type="predicted"/>
<dbReference type="Proteomes" id="UP000651085">
    <property type="component" value="Unassembled WGS sequence"/>
</dbReference>
<dbReference type="AlphaFoldDB" id="A0A926F6Z2"/>
<dbReference type="RefSeq" id="WP_262434345.1">
    <property type="nucleotide sequence ID" value="NZ_JACRTF010000001.1"/>
</dbReference>